<protein>
    <recommendedName>
        <fullName evidence="7">Disease resistance N-terminal domain-containing protein</fullName>
    </recommendedName>
</protein>
<dbReference type="Gene3D" id="1.20.5.4130">
    <property type="match status" value="1"/>
</dbReference>
<dbReference type="EMBL" id="JACXVP010000010">
    <property type="protein sequence ID" value="KAG5579175.1"/>
    <property type="molecule type" value="Genomic_DNA"/>
</dbReference>
<evidence type="ECO:0000313" key="8">
    <source>
        <dbReference type="EMBL" id="KAG5579175.1"/>
    </source>
</evidence>
<reference evidence="8 9" key="1">
    <citation type="submission" date="2020-09" db="EMBL/GenBank/DDBJ databases">
        <title>De no assembly of potato wild relative species, Solanum commersonii.</title>
        <authorList>
            <person name="Cho K."/>
        </authorList>
    </citation>
    <scope>NUCLEOTIDE SEQUENCE [LARGE SCALE GENOMIC DNA]</scope>
    <source>
        <strain evidence="8">LZ3.2</strain>
        <tissue evidence="8">Leaf</tissue>
    </source>
</reference>
<evidence type="ECO:0000256" key="6">
    <source>
        <dbReference type="ARBA" id="ARBA00022840"/>
    </source>
</evidence>
<name>A0A9J5WV28_SOLCO</name>
<dbReference type="Pfam" id="PF18052">
    <property type="entry name" value="Rx_N"/>
    <property type="match status" value="1"/>
</dbReference>
<keyword evidence="5" id="KW-0611">Plant defense</keyword>
<comment type="similarity">
    <text evidence="1">Belongs to the disease resistance NB-LRR family.</text>
</comment>
<dbReference type="OrthoDB" id="3027644at2759"/>
<keyword evidence="4" id="KW-0547">Nucleotide-binding</keyword>
<comment type="caution">
    <text evidence="8">The sequence shown here is derived from an EMBL/GenBank/DDBJ whole genome shotgun (WGS) entry which is preliminary data.</text>
</comment>
<evidence type="ECO:0000256" key="2">
    <source>
        <dbReference type="ARBA" id="ARBA00022614"/>
    </source>
</evidence>
<dbReference type="InterPro" id="IPR041118">
    <property type="entry name" value="Rx_N"/>
</dbReference>
<dbReference type="PANTHER" id="PTHR19338:SF73">
    <property type="entry name" value="DISEASE RESISTANCE PROTEIN RGA2-LIKE"/>
    <property type="match status" value="1"/>
</dbReference>
<keyword evidence="9" id="KW-1185">Reference proteome</keyword>
<evidence type="ECO:0000256" key="1">
    <source>
        <dbReference type="ARBA" id="ARBA00008894"/>
    </source>
</evidence>
<dbReference type="GO" id="GO:0005524">
    <property type="term" value="F:ATP binding"/>
    <property type="evidence" value="ECO:0007669"/>
    <property type="project" value="UniProtKB-KW"/>
</dbReference>
<gene>
    <name evidence="8" type="ORF">H5410_049802</name>
</gene>
<dbReference type="InterPro" id="IPR038005">
    <property type="entry name" value="RX-like_CC"/>
</dbReference>
<evidence type="ECO:0000256" key="3">
    <source>
        <dbReference type="ARBA" id="ARBA00022737"/>
    </source>
</evidence>
<dbReference type="GO" id="GO:0006952">
    <property type="term" value="P:defense response"/>
    <property type="evidence" value="ECO:0007669"/>
    <property type="project" value="UniProtKB-KW"/>
</dbReference>
<keyword evidence="2" id="KW-0433">Leucine-rich repeat</keyword>
<organism evidence="8 9">
    <name type="scientific">Solanum commersonii</name>
    <name type="common">Commerson's wild potato</name>
    <name type="synonym">Commerson's nightshade</name>
    <dbReference type="NCBI Taxonomy" id="4109"/>
    <lineage>
        <taxon>Eukaryota</taxon>
        <taxon>Viridiplantae</taxon>
        <taxon>Streptophyta</taxon>
        <taxon>Embryophyta</taxon>
        <taxon>Tracheophyta</taxon>
        <taxon>Spermatophyta</taxon>
        <taxon>Magnoliopsida</taxon>
        <taxon>eudicotyledons</taxon>
        <taxon>Gunneridae</taxon>
        <taxon>Pentapetalae</taxon>
        <taxon>asterids</taxon>
        <taxon>lamiids</taxon>
        <taxon>Solanales</taxon>
        <taxon>Solanaceae</taxon>
        <taxon>Solanoideae</taxon>
        <taxon>Solaneae</taxon>
        <taxon>Solanum</taxon>
    </lineage>
</organism>
<keyword evidence="3" id="KW-0677">Repeat</keyword>
<evidence type="ECO:0000259" key="7">
    <source>
        <dbReference type="Pfam" id="PF18052"/>
    </source>
</evidence>
<dbReference type="PANTHER" id="PTHR19338">
    <property type="entry name" value="TRANSLOCASE OF INNER MITOCHONDRIAL MEMBRANE 13 HOMOLOG"/>
    <property type="match status" value="1"/>
</dbReference>
<evidence type="ECO:0000256" key="5">
    <source>
        <dbReference type="ARBA" id="ARBA00022821"/>
    </source>
</evidence>
<evidence type="ECO:0000256" key="4">
    <source>
        <dbReference type="ARBA" id="ARBA00022741"/>
    </source>
</evidence>
<accession>A0A9J5WV28</accession>
<evidence type="ECO:0000313" key="9">
    <source>
        <dbReference type="Proteomes" id="UP000824120"/>
    </source>
</evidence>
<dbReference type="AlphaFoldDB" id="A0A9J5WV28"/>
<dbReference type="Proteomes" id="UP000824120">
    <property type="component" value="Chromosome 10"/>
</dbReference>
<keyword evidence="6" id="KW-0067">ATP-binding</keyword>
<sequence>MVNDKGEYTLLREMADAVVKFLLLNLKQLLLYHVDLLSGVKDQVESLHRELSLMKAFLKDSREKRSEYEYVRELVSQINIVAYEAEDIIDTFVTNAAMQKARSTVRRAFHVFDHSSKLRNVAKEIESIKVR</sequence>
<proteinExistence type="inferred from homology"/>
<feature type="domain" description="Disease resistance N-terminal" evidence="7">
    <location>
        <begin position="18"/>
        <end position="104"/>
    </location>
</feature>
<dbReference type="CDD" id="cd14798">
    <property type="entry name" value="RX-CC_like"/>
    <property type="match status" value="1"/>
</dbReference>